<dbReference type="RefSeq" id="WP_115483388.1">
    <property type="nucleotide sequence ID" value="NZ_QRCT01000050.1"/>
</dbReference>
<dbReference type="Proteomes" id="UP000255036">
    <property type="component" value="Unassembled WGS sequence"/>
</dbReference>
<keyword evidence="2" id="KW-1185">Reference proteome</keyword>
<gene>
    <name evidence="1" type="ORF">DWV06_16920</name>
</gene>
<evidence type="ECO:0000313" key="1">
    <source>
        <dbReference type="EMBL" id="RDU22207.1"/>
    </source>
</evidence>
<dbReference type="AlphaFoldDB" id="A0A371ARL1"/>
<name>A0A371ARL1_9FIRM</name>
<sequence length="121" mass="14156">MLNEITKKLEEIGEHVFYGLAMEEELKALDHIWNYTVVARDSLSKGGTSRCDYHRYYKVVLVRENYIPEDYEKEIINKLLEIKGLRLADKEFSYHYGVKNNTNTIVESIEITFCKSEKGSV</sequence>
<comment type="caution">
    <text evidence="1">The sequence shown here is derived from an EMBL/GenBank/DDBJ whole genome shotgun (WGS) entry which is preliminary data.</text>
</comment>
<organism evidence="1 2">
    <name type="scientific">Anaerosacchariphilus polymeriproducens</name>
    <dbReference type="NCBI Taxonomy" id="1812858"/>
    <lineage>
        <taxon>Bacteria</taxon>
        <taxon>Bacillati</taxon>
        <taxon>Bacillota</taxon>
        <taxon>Clostridia</taxon>
        <taxon>Lachnospirales</taxon>
        <taxon>Lachnospiraceae</taxon>
        <taxon>Anaerosacchariphilus</taxon>
    </lineage>
</organism>
<dbReference type="EMBL" id="QRCT01000050">
    <property type="protein sequence ID" value="RDU22207.1"/>
    <property type="molecule type" value="Genomic_DNA"/>
</dbReference>
<evidence type="ECO:0000313" key="2">
    <source>
        <dbReference type="Proteomes" id="UP000255036"/>
    </source>
</evidence>
<accession>A0A371ARL1</accession>
<proteinExistence type="predicted"/>
<reference evidence="1 2" key="1">
    <citation type="submission" date="2018-07" db="EMBL/GenBank/DDBJ databases">
        <title>Anaerosacharophilus polymeroproducens gen. nov. sp. nov., an anaerobic bacterium isolated from salt field.</title>
        <authorList>
            <person name="Kim W."/>
            <person name="Yang S.-H."/>
            <person name="Oh J."/>
            <person name="Lee J.-H."/>
            <person name="Kwon K.K."/>
        </authorList>
    </citation>
    <scope>NUCLEOTIDE SEQUENCE [LARGE SCALE GENOMIC DNA]</scope>
    <source>
        <strain evidence="1 2">MCWD5</strain>
    </source>
</reference>
<protein>
    <recommendedName>
        <fullName evidence="3">Phage protein</fullName>
    </recommendedName>
</protein>
<evidence type="ECO:0008006" key="3">
    <source>
        <dbReference type="Google" id="ProtNLM"/>
    </source>
</evidence>